<gene>
    <name evidence="7" type="ORF">M2350_002231</name>
</gene>
<name>A0ABT2EPC6_9BACT</name>
<dbReference type="PROSITE" id="PS50022">
    <property type="entry name" value="FA58C_3"/>
    <property type="match status" value="1"/>
</dbReference>
<comment type="caution">
    <text evidence="7">The sequence shown here is derived from an EMBL/GenBank/DDBJ whole genome shotgun (WGS) entry which is preliminary data.</text>
</comment>
<comment type="similarity">
    <text evidence="1 4">Belongs to the glycosyl hydrolase 26 family.</text>
</comment>
<dbReference type="Proteomes" id="UP001204798">
    <property type="component" value="Unassembled WGS sequence"/>
</dbReference>
<dbReference type="PANTHER" id="PTHR40079">
    <property type="entry name" value="MANNAN ENDO-1,4-BETA-MANNOSIDASE E-RELATED"/>
    <property type="match status" value="1"/>
</dbReference>
<evidence type="ECO:0000313" key="7">
    <source>
        <dbReference type="EMBL" id="MCS3919814.1"/>
    </source>
</evidence>
<dbReference type="InterPro" id="IPR017853">
    <property type="entry name" value="GH"/>
</dbReference>
<evidence type="ECO:0000256" key="2">
    <source>
        <dbReference type="ARBA" id="ARBA00022801"/>
    </source>
</evidence>
<feature type="domain" description="GH26" evidence="6">
    <location>
        <begin position="40"/>
        <end position="356"/>
    </location>
</feature>
<dbReference type="Pfam" id="PF00754">
    <property type="entry name" value="F5_F8_type_C"/>
    <property type="match status" value="1"/>
</dbReference>
<keyword evidence="8" id="KW-1185">Reference proteome</keyword>
<accession>A0ABT2EPC6</accession>
<evidence type="ECO:0000256" key="3">
    <source>
        <dbReference type="ARBA" id="ARBA00023295"/>
    </source>
</evidence>
<protein>
    <recommendedName>
        <fullName evidence="9">F5/8 type C domain-containing protein</fullName>
    </recommendedName>
</protein>
<dbReference type="InterPro" id="IPR000805">
    <property type="entry name" value="Glyco_hydro_26"/>
</dbReference>
<evidence type="ECO:0000313" key="8">
    <source>
        <dbReference type="Proteomes" id="UP001204798"/>
    </source>
</evidence>
<proteinExistence type="inferred from homology"/>
<dbReference type="PRINTS" id="PR00739">
    <property type="entry name" value="GLHYDRLASE26"/>
</dbReference>
<dbReference type="SUPFAM" id="SSF51445">
    <property type="entry name" value="(Trans)glycosidases"/>
    <property type="match status" value="1"/>
</dbReference>
<keyword evidence="2 4" id="KW-0378">Hydrolase</keyword>
<reference evidence="7 8" key="1">
    <citation type="submission" date="2022-08" db="EMBL/GenBank/DDBJ databases">
        <title>Bacterial and archaeal communities from various locations to study Microbial Dark Matter (Phase II).</title>
        <authorList>
            <person name="Stepanauskas R."/>
        </authorList>
    </citation>
    <scope>NUCLEOTIDE SEQUENCE [LARGE SCALE GENOMIC DNA]</scope>
    <source>
        <strain evidence="7 8">PD1</strain>
    </source>
</reference>
<dbReference type="EMBL" id="JANUCP010000004">
    <property type="protein sequence ID" value="MCS3919814.1"/>
    <property type="molecule type" value="Genomic_DNA"/>
</dbReference>
<feature type="domain" description="F5/8 type C" evidence="5">
    <location>
        <begin position="473"/>
        <end position="614"/>
    </location>
</feature>
<feature type="active site" description="Nucleophile" evidence="4">
    <location>
        <position position="308"/>
    </location>
</feature>
<dbReference type="InterPro" id="IPR000421">
    <property type="entry name" value="FA58C"/>
</dbReference>
<dbReference type="Gene3D" id="2.60.40.10">
    <property type="entry name" value="Immunoglobulins"/>
    <property type="match status" value="1"/>
</dbReference>
<evidence type="ECO:0000256" key="4">
    <source>
        <dbReference type="PROSITE-ProRule" id="PRU01100"/>
    </source>
</evidence>
<dbReference type="InterPro" id="IPR013783">
    <property type="entry name" value="Ig-like_fold"/>
</dbReference>
<dbReference type="Pfam" id="PF02156">
    <property type="entry name" value="Glyco_hydro_26"/>
    <property type="match status" value="1"/>
</dbReference>
<dbReference type="InterPro" id="IPR008979">
    <property type="entry name" value="Galactose-bd-like_sf"/>
</dbReference>
<sequence>MKVYVTPIGLIVPLACLLVCSSNFQKQGWRIEPVDRDLIPEARRVLEYLKSVQGKKMLSGISGSQDAQPWAVLHMTGREPAIAGGDMAGWHRKGSPLYHQVLQRTVDRAIYWWRKKGGIVALQWHWMKPCNPEGRAWVDPPRGTGPLDLAKAITPGTEEHHALMEDLKVTADYLQQLAEARVPVLWRPLHEIDGGWFWWTDREKPENTAALWRLMFNYFVKERKLHNLIWVYNAAHVSHTRKPPAKTFEEEVAHRKRYYPGDEYVDIASIDTYPNPKLGWGNCQEDARKRAYELMQLIAPGKMLAIAEDAGLINPDVAQREGPAWLYCSAWWVGGKSNPVDWMRKTFNHEHYLTLDELPVLTGGNVMPNVRIVKPVDGASILDSKVSLSGFASDRNGNLRRVTLYAIRGAWRNWFLRDDKEVLEAFQESKRLGELKVRSDGSWDFIWDNVAPGIYNVVALAEDSEGLVACSNAVRVTVGLKNLALGAKATASSTSRWGEPPETAIDGDPYTMWWSDNDQPDPQWLMVDLGKECSVSAVTVLWWKAYAKDYTVEVSSDGQSWHEVARVTGRNNWRGDMDMLHFKPVKARFVRLHCTKRAVTWQAYTVFEFGVWEHLPEH</sequence>
<organism evidence="7 8">
    <name type="scientific">Candidatus Fervidibacter sacchari</name>
    <dbReference type="NCBI Taxonomy" id="1448929"/>
    <lineage>
        <taxon>Bacteria</taxon>
        <taxon>Candidatus Fervidibacterota</taxon>
        <taxon>Candidatus Fervidibacter</taxon>
    </lineage>
</organism>
<dbReference type="PROSITE" id="PS51764">
    <property type="entry name" value="GH26"/>
    <property type="match status" value="1"/>
</dbReference>
<dbReference type="Gene3D" id="2.60.120.260">
    <property type="entry name" value="Galactose-binding domain-like"/>
    <property type="match status" value="1"/>
</dbReference>
<evidence type="ECO:0008006" key="9">
    <source>
        <dbReference type="Google" id="ProtNLM"/>
    </source>
</evidence>
<evidence type="ECO:0000256" key="1">
    <source>
        <dbReference type="ARBA" id="ARBA00007754"/>
    </source>
</evidence>
<dbReference type="PANTHER" id="PTHR40079:SF4">
    <property type="entry name" value="GH26 DOMAIN-CONTAINING PROTEIN-RELATED"/>
    <property type="match status" value="1"/>
</dbReference>
<dbReference type="Gene3D" id="3.20.20.80">
    <property type="entry name" value="Glycosidases"/>
    <property type="match status" value="1"/>
</dbReference>
<evidence type="ECO:0000259" key="5">
    <source>
        <dbReference type="PROSITE" id="PS50022"/>
    </source>
</evidence>
<dbReference type="InterPro" id="IPR022790">
    <property type="entry name" value="GH26_dom"/>
</dbReference>
<feature type="active site" description="Proton donor" evidence="4">
    <location>
        <position position="191"/>
    </location>
</feature>
<dbReference type="SUPFAM" id="SSF49785">
    <property type="entry name" value="Galactose-binding domain-like"/>
    <property type="match status" value="1"/>
</dbReference>
<keyword evidence="3 4" id="KW-0326">Glycosidase</keyword>
<evidence type="ECO:0000259" key="6">
    <source>
        <dbReference type="PROSITE" id="PS51764"/>
    </source>
</evidence>
<dbReference type="RefSeq" id="WP_259096672.1">
    <property type="nucleotide sequence ID" value="NZ_CP130454.1"/>
</dbReference>